<name>A0ABW3XZR8_9FLAO</name>
<evidence type="ECO:0008006" key="4">
    <source>
        <dbReference type="Google" id="ProtNLM"/>
    </source>
</evidence>
<feature type="transmembrane region" description="Helical" evidence="1">
    <location>
        <begin position="14"/>
        <end position="34"/>
    </location>
</feature>
<evidence type="ECO:0000313" key="2">
    <source>
        <dbReference type="EMBL" id="MFD1315072.1"/>
    </source>
</evidence>
<comment type="caution">
    <text evidence="2">The sequence shown here is derived from an EMBL/GenBank/DDBJ whole genome shotgun (WGS) entry which is preliminary data.</text>
</comment>
<feature type="transmembrane region" description="Helical" evidence="1">
    <location>
        <begin position="40"/>
        <end position="62"/>
    </location>
</feature>
<keyword evidence="1" id="KW-0472">Membrane</keyword>
<proteinExistence type="predicted"/>
<keyword evidence="1" id="KW-1133">Transmembrane helix</keyword>
<keyword evidence="3" id="KW-1185">Reference proteome</keyword>
<organism evidence="2 3">
    <name type="scientific">Namhaeicola litoreus</name>
    <dbReference type="NCBI Taxonomy" id="1052145"/>
    <lineage>
        <taxon>Bacteria</taxon>
        <taxon>Pseudomonadati</taxon>
        <taxon>Bacteroidota</taxon>
        <taxon>Flavobacteriia</taxon>
        <taxon>Flavobacteriales</taxon>
        <taxon>Flavobacteriaceae</taxon>
        <taxon>Namhaeicola</taxon>
    </lineage>
</organism>
<dbReference type="Proteomes" id="UP001597201">
    <property type="component" value="Unassembled WGS sequence"/>
</dbReference>
<evidence type="ECO:0000256" key="1">
    <source>
        <dbReference type="SAM" id="Phobius"/>
    </source>
</evidence>
<dbReference type="RefSeq" id="WP_377176995.1">
    <property type="nucleotide sequence ID" value="NZ_JBHTMY010000002.1"/>
</dbReference>
<sequence>MMKDKLLQKKDTKIVLYAAIFAVFAFLFLHTFFGYGVNDFTIEILAATLGASFTVAAMMVVMKIQSRDEKESEFSKRLFDKKIELYQSILKAIFKMDDDNIIDQKEIQHIENKIGEAALVASALLVSGFSQFVCQLKIYGCLYARSMTKKQIEHFVQFFNENRNYLSFDYAALKEPLTVDNFEDYFVSLDNIIQLIREDLSVVEGDIEALIENFVQMPMDKFKLMKNPNVVD</sequence>
<accession>A0ABW3XZR8</accession>
<evidence type="ECO:0000313" key="3">
    <source>
        <dbReference type="Proteomes" id="UP001597201"/>
    </source>
</evidence>
<dbReference type="EMBL" id="JBHTMY010000002">
    <property type="protein sequence ID" value="MFD1315072.1"/>
    <property type="molecule type" value="Genomic_DNA"/>
</dbReference>
<gene>
    <name evidence="2" type="ORF">ACFQ39_05545</name>
</gene>
<reference evidence="3" key="1">
    <citation type="journal article" date="2019" name="Int. J. Syst. Evol. Microbiol.">
        <title>The Global Catalogue of Microorganisms (GCM) 10K type strain sequencing project: providing services to taxonomists for standard genome sequencing and annotation.</title>
        <authorList>
            <consortium name="The Broad Institute Genomics Platform"/>
            <consortium name="The Broad Institute Genome Sequencing Center for Infectious Disease"/>
            <person name="Wu L."/>
            <person name="Ma J."/>
        </authorList>
    </citation>
    <scope>NUCLEOTIDE SEQUENCE [LARGE SCALE GENOMIC DNA]</scope>
    <source>
        <strain evidence="3">CCUG 61485</strain>
    </source>
</reference>
<protein>
    <recommendedName>
        <fullName evidence="4">EF-hand domain-containing protein</fullName>
    </recommendedName>
</protein>
<keyword evidence="1" id="KW-0812">Transmembrane</keyword>